<evidence type="ECO:0000256" key="6">
    <source>
        <dbReference type="PROSITE-ProRule" id="PRU00504"/>
    </source>
</evidence>
<evidence type="ECO:0000259" key="8">
    <source>
        <dbReference type="PROSITE" id="PS50119"/>
    </source>
</evidence>
<organism evidence="9 10">
    <name type="scientific">Potamilus streckersoni</name>
    <dbReference type="NCBI Taxonomy" id="2493646"/>
    <lineage>
        <taxon>Eukaryota</taxon>
        <taxon>Metazoa</taxon>
        <taxon>Spiralia</taxon>
        <taxon>Lophotrochozoa</taxon>
        <taxon>Mollusca</taxon>
        <taxon>Bivalvia</taxon>
        <taxon>Autobranchia</taxon>
        <taxon>Heteroconchia</taxon>
        <taxon>Palaeoheterodonta</taxon>
        <taxon>Unionida</taxon>
        <taxon>Unionoidea</taxon>
        <taxon>Unionidae</taxon>
        <taxon>Ambleminae</taxon>
        <taxon>Lampsilini</taxon>
        <taxon>Potamilus</taxon>
    </lineage>
</organism>
<reference evidence="9" key="2">
    <citation type="journal article" date="2021" name="Genome Biol. Evol.">
        <title>Developing a high-quality reference genome for a parasitic bivalve with doubly uniparental inheritance (Bivalvia: Unionida).</title>
        <authorList>
            <person name="Smith C.H."/>
        </authorList>
    </citation>
    <scope>NUCLEOTIDE SEQUENCE</scope>
    <source>
        <strain evidence="9">CHS0354</strain>
        <tissue evidence="9">Mantle</tissue>
    </source>
</reference>
<feature type="domain" description="B box-type" evidence="8">
    <location>
        <begin position="87"/>
        <end position="133"/>
    </location>
</feature>
<keyword evidence="10" id="KW-1185">Reference proteome</keyword>
<accession>A0AAE0SNK8</accession>
<dbReference type="PROSITE" id="PS50089">
    <property type="entry name" value="ZF_RING_2"/>
    <property type="match status" value="1"/>
</dbReference>
<gene>
    <name evidence="9" type="ORF">CHS0354_008797</name>
</gene>
<feature type="repeat" description="NHL" evidence="6">
    <location>
        <begin position="534"/>
        <end position="561"/>
    </location>
</feature>
<dbReference type="GO" id="GO:0008270">
    <property type="term" value="F:zinc ion binding"/>
    <property type="evidence" value="ECO:0007669"/>
    <property type="project" value="UniProtKB-KW"/>
</dbReference>
<dbReference type="PANTHER" id="PTHR25462:SF296">
    <property type="entry name" value="MEIOTIC P26, ISOFORM F"/>
    <property type="match status" value="1"/>
</dbReference>
<protein>
    <submittedName>
        <fullName evidence="9">Uncharacterized protein</fullName>
    </submittedName>
</protein>
<dbReference type="InterPro" id="IPR013083">
    <property type="entry name" value="Znf_RING/FYVE/PHD"/>
</dbReference>
<dbReference type="InterPro" id="IPR047153">
    <property type="entry name" value="TRIM45/56/19-like"/>
</dbReference>
<comment type="caution">
    <text evidence="9">The sequence shown here is derived from an EMBL/GenBank/DDBJ whole genome shotgun (WGS) entry which is preliminary data.</text>
</comment>
<dbReference type="SMART" id="SM00184">
    <property type="entry name" value="RING"/>
    <property type="match status" value="1"/>
</dbReference>
<dbReference type="AlphaFoldDB" id="A0AAE0SNK8"/>
<evidence type="ECO:0000313" key="9">
    <source>
        <dbReference type="EMBL" id="KAK3595372.1"/>
    </source>
</evidence>
<dbReference type="SUPFAM" id="SSF101898">
    <property type="entry name" value="NHL repeat"/>
    <property type="match status" value="1"/>
</dbReference>
<dbReference type="Pfam" id="PF00643">
    <property type="entry name" value="zf-B_box"/>
    <property type="match status" value="1"/>
</dbReference>
<dbReference type="InterPro" id="IPR011042">
    <property type="entry name" value="6-blade_b-propeller_TolB-like"/>
</dbReference>
<sequence length="653" mass="74235">MAEEIDKSTKHNCQKTEIICGICQEKSCHPKLLSCYHAYCRTCLQRYIDINCEHGNVRCPMCRSLIEINSDGALIGVTDLLVKMISEEVIMCEVCETSQAVNFCLECAQSYCQTCADMHAKIKLTREHHIVPNGKILLQNKKRSTSFCTKHESEPLHYFCNDCNVPICFKCNMTEHKTHGCEDITSVAESKRKYLQQELLGQVTCRVMILEERLQKCEYKRQYIEDECKKETEMIRDHAIMLKARIDEQMKALVNKLQENVEKYFQVIQNQEGVIENELRALKAKSCYIQQCVDFAGDAELINILPGLEHGPVMKDASIWLEENANIEYSPRNVSDDEIKMMIGVPSVRLVLASPIQIEKMLEFKFDETIQGICGISPDTVWIAYGECIQKFTKHQGPCDKVDIREEVYDVAMDIDGKIYVACKSAVREVNADLSVVKCFGLSFCPSGITISEDGKICVCFKGSGRISVYSKEGKACLELHKDSCHGMPVAPLKAAIYNQQIYVTDLSSQNEDVTVMSLEGEIRNKFKHSNMDPRGLAISRQGYVFVTDKRNKCIHIFNQQGIYLSTLNSNMDYVTACIVSQTDLWIGDYVGKVRVLRLSCKTKSHVTIHSGSFQIEHHVCFDDIQVINHKTKHGIKSYTSMRHLLCFILPTE</sequence>
<dbReference type="Gene3D" id="3.30.40.10">
    <property type="entry name" value="Zinc/RING finger domain, C3HC4 (zinc finger)"/>
    <property type="match status" value="1"/>
</dbReference>
<keyword evidence="3 5" id="KW-0863">Zinc-finger</keyword>
<evidence type="ECO:0000256" key="1">
    <source>
        <dbReference type="ARBA" id="ARBA00022723"/>
    </source>
</evidence>
<dbReference type="Gene3D" id="3.30.160.60">
    <property type="entry name" value="Classic Zinc Finger"/>
    <property type="match status" value="1"/>
</dbReference>
<dbReference type="PANTHER" id="PTHR25462">
    <property type="entry name" value="BONUS, ISOFORM C-RELATED"/>
    <property type="match status" value="1"/>
</dbReference>
<dbReference type="InterPro" id="IPR000315">
    <property type="entry name" value="Znf_B-box"/>
</dbReference>
<feature type="domain" description="RING-type" evidence="7">
    <location>
        <begin position="20"/>
        <end position="63"/>
    </location>
</feature>
<dbReference type="InterPro" id="IPR018957">
    <property type="entry name" value="Znf_C3HC4_RING-type"/>
</dbReference>
<evidence type="ECO:0000256" key="3">
    <source>
        <dbReference type="ARBA" id="ARBA00022771"/>
    </source>
</evidence>
<evidence type="ECO:0000256" key="5">
    <source>
        <dbReference type="PROSITE-ProRule" id="PRU00024"/>
    </source>
</evidence>
<proteinExistence type="predicted"/>
<dbReference type="Pfam" id="PF00097">
    <property type="entry name" value="zf-C3HC4"/>
    <property type="match status" value="1"/>
</dbReference>
<reference evidence="9" key="1">
    <citation type="journal article" date="2021" name="Genome Biol. Evol.">
        <title>A High-Quality Reference Genome for a Parasitic Bivalve with Doubly Uniparental Inheritance (Bivalvia: Unionida).</title>
        <authorList>
            <person name="Smith C.H."/>
        </authorList>
    </citation>
    <scope>NUCLEOTIDE SEQUENCE</scope>
    <source>
        <strain evidence="9">CHS0354</strain>
    </source>
</reference>
<dbReference type="InterPro" id="IPR001841">
    <property type="entry name" value="Znf_RING"/>
</dbReference>
<dbReference type="Gene3D" id="2.120.10.30">
    <property type="entry name" value="TolB, C-terminal domain"/>
    <property type="match status" value="1"/>
</dbReference>
<keyword evidence="4" id="KW-0862">Zinc</keyword>
<dbReference type="CDD" id="cd19757">
    <property type="entry name" value="Bbox1"/>
    <property type="match status" value="1"/>
</dbReference>
<dbReference type="SUPFAM" id="SSF57845">
    <property type="entry name" value="B-box zinc-binding domain"/>
    <property type="match status" value="1"/>
</dbReference>
<evidence type="ECO:0000313" key="10">
    <source>
        <dbReference type="Proteomes" id="UP001195483"/>
    </source>
</evidence>
<feature type="domain" description="B box-type" evidence="8">
    <location>
        <begin position="143"/>
        <end position="187"/>
    </location>
</feature>
<dbReference type="PROSITE" id="PS51125">
    <property type="entry name" value="NHL"/>
    <property type="match status" value="1"/>
</dbReference>
<dbReference type="InterPro" id="IPR017907">
    <property type="entry name" value="Znf_RING_CS"/>
</dbReference>
<dbReference type="EMBL" id="JAEAOA010000576">
    <property type="protein sequence ID" value="KAK3595372.1"/>
    <property type="molecule type" value="Genomic_DNA"/>
</dbReference>
<name>A0AAE0SNK8_9BIVA</name>
<dbReference type="PROSITE" id="PS00518">
    <property type="entry name" value="ZF_RING_1"/>
    <property type="match status" value="1"/>
</dbReference>
<dbReference type="SUPFAM" id="SSF57850">
    <property type="entry name" value="RING/U-box"/>
    <property type="match status" value="1"/>
</dbReference>
<dbReference type="Proteomes" id="UP001195483">
    <property type="component" value="Unassembled WGS sequence"/>
</dbReference>
<keyword evidence="1" id="KW-0479">Metal-binding</keyword>
<reference evidence="9" key="3">
    <citation type="submission" date="2023-05" db="EMBL/GenBank/DDBJ databases">
        <authorList>
            <person name="Smith C.H."/>
        </authorList>
    </citation>
    <scope>NUCLEOTIDE SEQUENCE</scope>
    <source>
        <strain evidence="9">CHS0354</strain>
        <tissue evidence="9">Mantle</tissue>
    </source>
</reference>
<dbReference type="InterPro" id="IPR001258">
    <property type="entry name" value="NHL_repeat"/>
</dbReference>
<keyword evidence="2" id="KW-0677">Repeat</keyword>
<evidence type="ECO:0000256" key="4">
    <source>
        <dbReference type="ARBA" id="ARBA00022833"/>
    </source>
</evidence>
<evidence type="ECO:0000256" key="2">
    <source>
        <dbReference type="ARBA" id="ARBA00022737"/>
    </source>
</evidence>
<dbReference type="Gene3D" id="4.10.830.40">
    <property type="match status" value="1"/>
</dbReference>
<dbReference type="PROSITE" id="PS50119">
    <property type="entry name" value="ZF_BBOX"/>
    <property type="match status" value="2"/>
</dbReference>
<dbReference type="SMART" id="SM00336">
    <property type="entry name" value="BBOX"/>
    <property type="match status" value="2"/>
</dbReference>
<evidence type="ECO:0000259" key="7">
    <source>
        <dbReference type="PROSITE" id="PS50089"/>
    </source>
</evidence>